<feature type="region of interest" description="Disordered" evidence="2">
    <location>
        <begin position="31"/>
        <end position="62"/>
    </location>
</feature>
<dbReference type="PANTHER" id="PTHR14095">
    <property type="entry name" value="PHOSPHATASE 2A REGULATORY SUBUNIT-RELATED"/>
    <property type="match status" value="1"/>
</dbReference>
<organism evidence="4">
    <name type="scientific">Trepomonas sp. PC1</name>
    <dbReference type="NCBI Taxonomy" id="1076344"/>
    <lineage>
        <taxon>Eukaryota</taxon>
        <taxon>Metamonada</taxon>
        <taxon>Diplomonadida</taxon>
        <taxon>Hexamitidae</taxon>
        <taxon>Hexamitinae</taxon>
        <taxon>Trepomonas</taxon>
    </lineage>
</organism>
<dbReference type="Gene3D" id="1.10.238.10">
    <property type="entry name" value="EF-hand"/>
    <property type="match status" value="1"/>
</dbReference>
<feature type="non-terminal residue" evidence="4">
    <location>
        <position position="1"/>
    </location>
</feature>
<dbReference type="PANTHER" id="PTHR14095:SF0">
    <property type="entry name" value="MIP22305P"/>
    <property type="match status" value="1"/>
</dbReference>
<keyword evidence="1" id="KW-0106">Calcium</keyword>
<dbReference type="PROSITE" id="PS50222">
    <property type="entry name" value="EF_HAND_2"/>
    <property type="match status" value="1"/>
</dbReference>
<name>A0A146KAG0_9EUKA</name>
<dbReference type="GO" id="GO:0019888">
    <property type="term" value="F:protein phosphatase regulator activity"/>
    <property type="evidence" value="ECO:0007669"/>
    <property type="project" value="TreeGrafter"/>
</dbReference>
<evidence type="ECO:0000259" key="3">
    <source>
        <dbReference type="PROSITE" id="PS50222"/>
    </source>
</evidence>
<dbReference type="GO" id="GO:0000159">
    <property type="term" value="C:protein phosphatase type 2A complex"/>
    <property type="evidence" value="ECO:0007669"/>
    <property type="project" value="TreeGrafter"/>
</dbReference>
<protein>
    <submittedName>
        <fullName evidence="4">Serine/threonine-protein phosphatase 2A</fullName>
    </submittedName>
</protein>
<sequence length="499" mass="58758">LIDNLMFQFITDEDNFVNIININLDKAQRPLLSPSKIPQSPNRRLTDTPRMRSSQASDSSAIQSITSTQMRIPCLFQPMMQKITQNGKIFIFNQIPQKIMSYEQRTLQMICDDTNALLPVNYHEKLNLQMEFKEFYDFIPLNSVLKELSGIQLFTEEVLQMPRSFSSLIEKMLPENYSTNDLTSLYNKVKHQHPEQRFYTLFHSDFEAIKEMCYLVISQQPEFQFVQPDIYVQNLARVAAARFFYDVDPEGSWQLSYQKTYLQKGYSFIKVCFETQNLQDISEVHNCFGYEQFYVLYCVYSKYATKNDVGNPLTELQLRAFNDFQYSNRFIARVFRGCGKPLLKESKFQLEDFVQLAISDIAFDCPQSCRYLFNVADLDGDDILSYADFEVFFNDIYAQLLMKGVMIEKEYIIYQMLDMVKFTFKMDFAFTLQDLLKCKMHLNLFDTMFSSNKFCQFENRDQYVANSELQETINITNHTQSGVWRQFWSSMYESIAGDD</sequence>
<feature type="compositionally biased region" description="Low complexity" evidence="2">
    <location>
        <begin position="53"/>
        <end position="62"/>
    </location>
</feature>
<dbReference type="GO" id="GO:0005509">
    <property type="term" value="F:calcium ion binding"/>
    <property type="evidence" value="ECO:0007669"/>
    <property type="project" value="InterPro"/>
</dbReference>
<reference evidence="4" key="1">
    <citation type="submission" date="2015-07" db="EMBL/GenBank/DDBJ databases">
        <title>Adaptation to a free-living lifestyle via gene acquisitions in the diplomonad Trepomonas sp. PC1.</title>
        <authorList>
            <person name="Xu F."/>
            <person name="Jerlstrom-Hultqvist J."/>
            <person name="Kolisko M."/>
            <person name="Simpson A.G.B."/>
            <person name="Roger A.J."/>
            <person name="Svard S.G."/>
            <person name="Andersson J.O."/>
        </authorList>
    </citation>
    <scope>NUCLEOTIDE SEQUENCE</scope>
    <source>
        <strain evidence="4">PC1</strain>
    </source>
</reference>
<accession>A0A146KAG0</accession>
<evidence type="ECO:0000256" key="1">
    <source>
        <dbReference type="ARBA" id="ARBA00022837"/>
    </source>
</evidence>
<dbReference type="InterPro" id="IPR002048">
    <property type="entry name" value="EF_hand_dom"/>
</dbReference>
<dbReference type="PROSITE" id="PS00018">
    <property type="entry name" value="EF_HAND_1"/>
    <property type="match status" value="1"/>
</dbReference>
<proteinExistence type="predicted"/>
<dbReference type="AlphaFoldDB" id="A0A146KAG0"/>
<dbReference type="Gene3D" id="1.10.238.220">
    <property type="match status" value="1"/>
</dbReference>
<evidence type="ECO:0000313" key="4">
    <source>
        <dbReference type="EMBL" id="JAP92715.1"/>
    </source>
</evidence>
<dbReference type="EMBL" id="GDID01003891">
    <property type="protein sequence ID" value="JAP92715.1"/>
    <property type="molecule type" value="Transcribed_RNA"/>
</dbReference>
<gene>
    <name evidence="4" type="ORF">TPC1_15245</name>
</gene>
<dbReference type="InterPro" id="IPR018247">
    <property type="entry name" value="EF_Hand_1_Ca_BS"/>
</dbReference>
<feature type="domain" description="EF-hand" evidence="3">
    <location>
        <begin position="364"/>
        <end position="399"/>
    </location>
</feature>
<dbReference type="SUPFAM" id="SSF47473">
    <property type="entry name" value="EF-hand"/>
    <property type="match status" value="1"/>
</dbReference>
<dbReference type="InterPro" id="IPR011992">
    <property type="entry name" value="EF-hand-dom_pair"/>
</dbReference>
<evidence type="ECO:0000256" key="2">
    <source>
        <dbReference type="SAM" id="MobiDB-lite"/>
    </source>
</evidence>